<name>A0A179GW33_PURLI</name>
<evidence type="ECO:0000313" key="3">
    <source>
        <dbReference type="EMBL" id="PWI69111.1"/>
    </source>
</evidence>
<evidence type="ECO:0000313" key="4">
    <source>
        <dbReference type="Proteomes" id="UP000078240"/>
    </source>
</evidence>
<feature type="compositionally biased region" description="Polar residues" evidence="1">
    <location>
        <begin position="16"/>
        <end position="25"/>
    </location>
</feature>
<dbReference type="AlphaFoldDB" id="A0A179GW33"/>
<dbReference type="EMBL" id="LSBH01000003">
    <property type="protein sequence ID" value="OAQ82104.1"/>
    <property type="molecule type" value="Genomic_DNA"/>
</dbReference>
<gene>
    <name evidence="3" type="ORF">PCL_01496</name>
    <name evidence="2" type="ORF">VFPBJ_04688</name>
</gene>
<feature type="compositionally biased region" description="Polar residues" evidence="1">
    <location>
        <begin position="98"/>
        <end position="107"/>
    </location>
</feature>
<reference evidence="3 5" key="2">
    <citation type="journal article" date="2016" name="Front. Microbiol.">
        <title>Genome and transcriptome sequences reveal the specific parasitism of the nematophagous Purpureocillium lilacinum 36-1.</title>
        <authorList>
            <person name="Xie J."/>
            <person name="Li S."/>
            <person name="Mo C."/>
            <person name="Xiao X."/>
            <person name="Peng D."/>
            <person name="Wang G."/>
            <person name="Xiao Y."/>
        </authorList>
    </citation>
    <scope>NUCLEOTIDE SEQUENCE [LARGE SCALE GENOMIC DNA]</scope>
    <source>
        <strain evidence="3 5">36-1</strain>
    </source>
</reference>
<comment type="caution">
    <text evidence="2">The sequence shown here is derived from an EMBL/GenBank/DDBJ whole genome shotgun (WGS) entry which is preliminary data.</text>
</comment>
<protein>
    <submittedName>
        <fullName evidence="2">Uncharacterized protein</fullName>
    </submittedName>
</protein>
<reference evidence="2 4" key="3">
    <citation type="submission" date="2016-01" db="EMBL/GenBank/DDBJ databases">
        <title>Biosynthesis of antibiotic leucinostatins and their inhibition on Phytophthora in bio-control Purpureocillium lilacinum.</title>
        <authorList>
            <person name="Wang G."/>
            <person name="Liu Z."/>
            <person name="Lin R."/>
            <person name="Li E."/>
            <person name="Mao Z."/>
            <person name="Ling J."/>
            <person name="Yin W."/>
            <person name="Xie B."/>
        </authorList>
    </citation>
    <scope>NUCLEOTIDE SEQUENCE [LARGE SCALE GENOMIC DNA]</scope>
    <source>
        <strain evidence="2">PLBJ-1</strain>
    </source>
</reference>
<evidence type="ECO:0000256" key="1">
    <source>
        <dbReference type="SAM" id="MobiDB-lite"/>
    </source>
</evidence>
<dbReference type="Proteomes" id="UP000245956">
    <property type="component" value="Unassembled WGS sequence"/>
</dbReference>
<evidence type="ECO:0000313" key="5">
    <source>
        <dbReference type="Proteomes" id="UP000245956"/>
    </source>
</evidence>
<feature type="region of interest" description="Disordered" evidence="1">
    <location>
        <begin position="15"/>
        <end position="187"/>
    </location>
</feature>
<dbReference type="Proteomes" id="UP000078240">
    <property type="component" value="Unassembled WGS sequence"/>
</dbReference>
<proteinExistence type="predicted"/>
<evidence type="ECO:0000313" key="2">
    <source>
        <dbReference type="EMBL" id="OAQ82104.1"/>
    </source>
</evidence>
<accession>A0A179GW33</accession>
<dbReference type="EMBL" id="LCWV01000013">
    <property type="protein sequence ID" value="PWI69111.1"/>
    <property type="molecule type" value="Genomic_DNA"/>
</dbReference>
<reference evidence="3" key="1">
    <citation type="submission" date="2015-05" db="EMBL/GenBank/DDBJ databases">
        <authorList>
            <person name="Wang D.B."/>
            <person name="Wang M."/>
        </authorList>
    </citation>
    <scope>NUCLEOTIDE SEQUENCE</scope>
    <source>
        <strain evidence="3">36-1</strain>
    </source>
</reference>
<organism evidence="2 4">
    <name type="scientific">Purpureocillium lilacinum</name>
    <name type="common">Paecilomyces lilacinus</name>
    <dbReference type="NCBI Taxonomy" id="33203"/>
    <lineage>
        <taxon>Eukaryota</taxon>
        <taxon>Fungi</taxon>
        <taxon>Dikarya</taxon>
        <taxon>Ascomycota</taxon>
        <taxon>Pezizomycotina</taxon>
        <taxon>Sordariomycetes</taxon>
        <taxon>Hypocreomycetidae</taxon>
        <taxon>Hypocreales</taxon>
        <taxon>Ophiocordycipitaceae</taxon>
        <taxon>Purpureocillium</taxon>
    </lineage>
</organism>
<sequence length="187" mass="19839">MTDYSKLAEQAEADLNTYQSKTGNARPQGLDDAGVNSMAEKKFDSAEVNYGDELSTNRGFNKRIPPSEGGVLDDRGRQTRGQHFEGSGGPLDKVAQSYERQPGQNDNDVVPARVPEVSGTGSIDDIATRGAQASRANVGSNPPGPGGQKYKGADYYTPESVPDSISAEGWVAPESVTEASKESEGLR</sequence>